<dbReference type="EMBL" id="CP092875">
    <property type="protein sequence ID" value="UYV76077.1"/>
    <property type="molecule type" value="Genomic_DNA"/>
</dbReference>
<dbReference type="Gene3D" id="3.30.420.10">
    <property type="entry name" value="Ribonuclease H-like superfamily/Ribonuclease H"/>
    <property type="match status" value="1"/>
</dbReference>
<evidence type="ECO:0000313" key="2">
    <source>
        <dbReference type="Proteomes" id="UP001235939"/>
    </source>
</evidence>
<proteinExistence type="predicted"/>
<name>A0ABY6L4L4_9ARAC</name>
<accession>A0ABY6L4L4</accession>
<evidence type="ECO:0000313" key="1">
    <source>
        <dbReference type="EMBL" id="UYV76077.1"/>
    </source>
</evidence>
<dbReference type="PANTHER" id="PTHR46060">
    <property type="entry name" value="MARINER MOS1 TRANSPOSASE-LIKE PROTEIN"/>
    <property type="match status" value="1"/>
</dbReference>
<dbReference type="InterPro" id="IPR052709">
    <property type="entry name" value="Transposase-MT_Hybrid"/>
</dbReference>
<sequence length="118" mass="13701">MRQIVLLESKMLIDENLLEKQGEEGFKRSEEKEVTIFKEREIGIPSHVSPLPYVQLNGSHHLGYETLDHPPYSPDLSTTDYHFIKHLANFLDEKCFKNQGDAETAFYEFIASRTPDFL</sequence>
<organism evidence="1 2">
    <name type="scientific">Cordylochernes scorpioides</name>
    <dbReference type="NCBI Taxonomy" id="51811"/>
    <lineage>
        <taxon>Eukaryota</taxon>
        <taxon>Metazoa</taxon>
        <taxon>Ecdysozoa</taxon>
        <taxon>Arthropoda</taxon>
        <taxon>Chelicerata</taxon>
        <taxon>Arachnida</taxon>
        <taxon>Pseudoscorpiones</taxon>
        <taxon>Cheliferoidea</taxon>
        <taxon>Chernetidae</taxon>
        <taxon>Cordylochernes</taxon>
    </lineage>
</organism>
<gene>
    <name evidence="1" type="ORF">LAZ67_13002440</name>
</gene>
<dbReference type="Proteomes" id="UP001235939">
    <property type="component" value="Chromosome 13"/>
</dbReference>
<reference evidence="1 2" key="1">
    <citation type="submission" date="2022-01" db="EMBL/GenBank/DDBJ databases">
        <title>A chromosomal length assembly of Cordylochernes scorpioides.</title>
        <authorList>
            <person name="Zeh D."/>
            <person name="Zeh J."/>
        </authorList>
    </citation>
    <scope>NUCLEOTIDE SEQUENCE [LARGE SCALE GENOMIC DNA]</scope>
    <source>
        <strain evidence="1">IN4F17</strain>
        <tissue evidence="1">Whole Body</tissue>
    </source>
</reference>
<dbReference type="InterPro" id="IPR036397">
    <property type="entry name" value="RNaseH_sf"/>
</dbReference>
<keyword evidence="2" id="KW-1185">Reference proteome</keyword>
<dbReference type="PANTHER" id="PTHR46060:SF2">
    <property type="entry name" value="HISTONE-LYSINE N-METHYLTRANSFERASE SETMAR"/>
    <property type="match status" value="1"/>
</dbReference>
<evidence type="ECO:0008006" key="3">
    <source>
        <dbReference type="Google" id="ProtNLM"/>
    </source>
</evidence>
<protein>
    <recommendedName>
        <fullName evidence="3">Histone-lysine N-methyltransferase SETMAR</fullName>
    </recommendedName>
</protein>